<dbReference type="AlphaFoldDB" id="A0A1H3MG56"/>
<evidence type="ECO:0000313" key="1">
    <source>
        <dbReference type="EMBL" id="SDY75314.1"/>
    </source>
</evidence>
<organism evidence="1 2">
    <name type="scientific">Saccharopolyspora shandongensis</name>
    <dbReference type="NCBI Taxonomy" id="418495"/>
    <lineage>
        <taxon>Bacteria</taxon>
        <taxon>Bacillati</taxon>
        <taxon>Actinomycetota</taxon>
        <taxon>Actinomycetes</taxon>
        <taxon>Pseudonocardiales</taxon>
        <taxon>Pseudonocardiaceae</taxon>
        <taxon>Saccharopolyspora</taxon>
    </lineage>
</organism>
<dbReference type="Proteomes" id="UP000199529">
    <property type="component" value="Unassembled WGS sequence"/>
</dbReference>
<dbReference type="RefSeq" id="WP_093271646.1">
    <property type="nucleotide sequence ID" value="NZ_FNOK01000034.1"/>
</dbReference>
<name>A0A1H3MG56_9PSEU</name>
<accession>A0A1H3MG56</accession>
<dbReference type="OrthoDB" id="4963711at2"/>
<gene>
    <name evidence="1" type="ORF">SAMN05216215_103432</name>
</gene>
<dbReference type="EMBL" id="FNOK01000034">
    <property type="protein sequence ID" value="SDY75314.1"/>
    <property type="molecule type" value="Genomic_DNA"/>
</dbReference>
<protein>
    <submittedName>
        <fullName evidence="1">Uncharacterized protein</fullName>
    </submittedName>
</protein>
<evidence type="ECO:0000313" key="2">
    <source>
        <dbReference type="Proteomes" id="UP000199529"/>
    </source>
</evidence>
<proteinExistence type="predicted"/>
<dbReference type="STRING" id="418495.SAMN05216215_103432"/>
<sequence>MHDWPTPDSGEIPTPELVAAWATLQVAAADRIPLWAAHWLAQGYDGEALRTLAGLSGADPREVNDVLPAALADCAATIPGSEETAARVAFTELARVHADCRATERWVLKRVCEIVSRSGYAISVIALPLGQIFDFADEWGAGWGRTPRELELEIQTACSAQLAAGEH</sequence>
<keyword evidence="2" id="KW-1185">Reference proteome</keyword>
<reference evidence="2" key="1">
    <citation type="submission" date="2016-10" db="EMBL/GenBank/DDBJ databases">
        <authorList>
            <person name="Varghese N."/>
            <person name="Submissions S."/>
        </authorList>
    </citation>
    <scope>NUCLEOTIDE SEQUENCE [LARGE SCALE GENOMIC DNA]</scope>
    <source>
        <strain evidence="2">CGMCC 4.3530</strain>
    </source>
</reference>